<dbReference type="InterPro" id="IPR054416">
    <property type="entry name" value="GST_UstS-like_C"/>
</dbReference>
<dbReference type="RefSeq" id="WP_378389375.1">
    <property type="nucleotide sequence ID" value="NZ_JBHLWM010000005.1"/>
</dbReference>
<dbReference type="InterPro" id="IPR040079">
    <property type="entry name" value="Glutathione_S-Trfase"/>
</dbReference>
<feature type="domain" description="GST N-terminal" evidence="1">
    <location>
        <begin position="8"/>
        <end position="84"/>
    </location>
</feature>
<organism evidence="2 3">
    <name type="scientific">Rhodopseudomonas telluris</name>
    <dbReference type="NCBI Taxonomy" id="644215"/>
    <lineage>
        <taxon>Bacteria</taxon>
        <taxon>Pseudomonadati</taxon>
        <taxon>Pseudomonadota</taxon>
        <taxon>Alphaproteobacteria</taxon>
        <taxon>Hyphomicrobiales</taxon>
        <taxon>Nitrobacteraceae</taxon>
        <taxon>Rhodopseudomonas</taxon>
    </lineage>
</organism>
<dbReference type="InterPro" id="IPR004045">
    <property type="entry name" value="Glutathione_S-Trfase_N"/>
</dbReference>
<dbReference type="CDD" id="cd03038">
    <property type="entry name" value="GST_N_etherase_LigE"/>
    <property type="match status" value="1"/>
</dbReference>
<proteinExistence type="predicted"/>
<dbReference type="EMBL" id="JBHLWM010000005">
    <property type="protein sequence ID" value="MFC0241972.1"/>
    <property type="molecule type" value="Genomic_DNA"/>
</dbReference>
<sequence length="231" mass="25432">MTLKLFELVGLDGARPFSPYCWRIRMALAHKGLDAVSIPWRFTEKAALAPYKSEKVPVLLDGDQAIADSWAIALYLEDAYRDRPSLFGGEGGRAMARMLNAWGDLAIVGGIFPLIIADIVSQLGPEDQAYFRKTREARFGKTVEEVAAGRDSAVIGFRKSLDPLRLTLKAQSFIGGEQPNYADYIVFGGFQWARAVSSFALLEADDPVYAWRDKLLDAFGGMARNSGGYPV</sequence>
<gene>
    <name evidence="2" type="ORF">ACFFJ6_15890</name>
</gene>
<dbReference type="PROSITE" id="PS50404">
    <property type="entry name" value="GST_NTER"/>
    <property type="match status" value="1"/>
</dbReference>
<dbReference type="InterPro" id="IPR036249">
    <property type="entry name" value="Thioredoxin-like_sf"/>
</dbReference>
<dbReference type="SUPFAM" id="SSF47616">
    <property type="entry name" value="GST C-terminal domain-like"/>
    <property type="match status" value="1"/>
</dbReference>
<dbReference type="Gene3D" id="1.20.1050.10">
    <property type="match status" value="1"/>
</dbReference>
<dbReference type="PANTHER" id="PTHR42673">
    <property type="entry name" value="MALEYLACETOACETATE ISOMERASE"/>
    <property type="match status" value="1"/>
</dbReference>
<comment type="caution">
    <text evidence="2">The sequence shown here is derived from an EMBL/GenBank/DDBJ whole genome shotgun (WGS) entry which is preliminary data.</text>
</comment>
<dbReference type="SUPFAM" id="SSF52833">
    <property type="entry name" value="Thioredoxin-like"/>
    <property type="match status" value="1"/>
</dbReference>
<accession>A0ABV6EV14</accession>
<dbReference type="PANTHER" id="PTHR42673:SF4">
    <property type="entry name" value="MALEYLACETOACETATE ISOMERASE"/>
    <property type="match status" value="1"/>
</dbReference>
<evidence type="ECO:0000313" key="2">
    <source>
        <dbReference type="EMBL" id="MFC0241972.1"/>
    </source>
</evidence>
<dbReference type="SFLD" id="SFLDS00019">
    <property type="entry name" value="Glutathione_Transferase_(cytos"/>
    <property type="match status" value="1"/>
</dbReference>
<evidence type="ECO:0000313" key="3">
    <source>
        <dbReference type="Proteomes" id="UP001589775"/>
    </source>
</evidence>
<dbReference type="CDD" id="cd03202">
    <property type="entry name" value="GST_C_etherase_LigE"/>
    <property type="match status" value="1"/>
</dbReference>
<name>A0ABV6EV14_9BRAD</name>
<dbReference type="InterPro" id="IPR036282">
    <property type="entry name" value="Glutathione-S-Trfase_C_sf"/>
</dbReference>
<dbReference type="Gene3D" id="3.40.30.10">
    <property type="entry name" value="Glutaredoxin"/>
    <property type="match status" value="1"/>
</dbReference>
<evidence type="ECO:0000259" key="1">
    <source>
        <dbReference type="PROSITE" id="PS50404"/>
    </source>
</evidence>
<dbReference type="Pfam" id="PF22041">
    <property type="entry name" value="GST_C_7"/>
    <property type="match status" value="1"/>
</dbReference>
<reference evidence="2 3" key="1">
    <citation type="submission" date="2024-09" db="EMBL/GenBank/DDBJ databases">
        <authorList>
            <person name="Sun Q."/>
            <person name="Mori K."/>
        </authorList>
    </citation>
    <scope>NUCLEOTIDE SEQUENCE [LARGE SCALE GENOMIC DNA]</scope>
    <source>
        <strain evidence="2 3">KCTC 23279</strain>
    </source>
</reference>
<protein>
    <submittedName>
        <fullName evidence="2">Glutathione S-transferase family protein</fullName>
    </submittedName>
</protein>
<dbReference type="Pfam" id="PF13417">
    <property type="entry name" value="GST_N_3"/>
    <property type="match status" value="1"/>
</dbReference>
<keyword evidence="3" id="KW-1185">Reference proteome</keyword>
<dbReference type="Proteomes" id="UP001589775">
    <property type="component" value="Unassembled WGS sequence"/>
</dbReference>